<keyword evidence="1" id="KW-0547">Nucleotide-binding</keyword>
<reference evidence="4" key="1">
    <citation type="submission" date="2023-03" db="EMBL/GenBank/DDBJ databases">
        <authorList>
            <person name="Steffen K."/>
            <person name="Cardenas P."/>
        </authorList>
    </citation>
    <scope>NUCLEOTIDE SEQUENCE</scope>
</reference>
<dbReference type="PANTHER" id="PTHR43119:SF1">
    <property type="entry name" value="ABC TRANSPORTER DOMAIN-CONTAINING PROTEIN"/>
    <property type="match status" value="1"/>
</dbReference>
<dbReference type="GO" id="GO:0016810">
    <property type="term" value="F:hydrolase activity, acting on carbon-nitrogen (but not peptide) bonds"/>
    <property type="evidence" value="ECO:0007669"/>
    <property type="project" value="InterPro"/>
</dbReference>
<dbReference type="Pfam" id="PF00005">
    <property type="entry name" value="ABC_tran"/>
    <property type="match status" value="1"/>
</dbReference>
<keyword evidence="5" id="KW-1185">Reference proteome</keyword>
<feature type="domain" description="ABC transporter" evidence="3">
    <location>
        <begin position="427"/>
        <end position="640"/>
    </location>
</feature>
<dbReference type="Gene3D" id="3.40.50.300">
    <property type="entry name" value="P-loop containing nucleotide triphosphate hydrolases"/>
    <property type="match status" value="1"/>
</dbReference>
<dbReference type="PROSITE" id="PS50893">
    <property type="entry name" value="ABC_TRANSPORTER_2"/>
    <property type="match status" value="1"/>
</dbReference>
<name>A0AA35TGM0_GEOBA</name>
<dbReference type="SMART" id="SM00382">
    <property type="entry name" value="AAA"/>
    <property type="match status" value="1"/>
</dbReference>
<dbReference type="GO" id="GO:0005524">
    <property type="term" value="F:ATP binding"/>
    <property type="evidence" value="ECO:0007669"/>
    <property type="project" value="UniProtKB-KW"/>
</dbReference>
<keyword evidence="2" id="KW-0067">ATP-binding</keyword>
<dbReference type="Gene3D" id="3.20.20.140">
    <property type="entry name" value="Metal-dependent hydrolases"/>
    <property type="match status" value="1"/>
</dbReference>
<proteinExistence type="predicted"/>
<dbReference type="InterPro" id="IPR003593">
    <property type="entry name" value="AAA+_ATPase"/>
</dbReference>
<dbReference type="SUPFAM" id="SSF52540">
    <property type="entry name" value="P-loop containing nucleoside triphosphate hydrolases"/>
    <property type="match status" value="1"/>
</dbReference>
<dbReference type="InterPro" id="IPR003439">
    <property type="entry name" value="ABC_transporter-like_ATP-bd"/>
</dbReference>
<evidence type="ECO:0000313" key="5">
    <source>
        <dbReference type="Proteomes" id="UP001174909"/>
    </source>
</evidence>
<organism evidence="4 5">
    <name type="scientific">Geodia barretti</name>
    <name type="common">Barrett's horny sponge</name>
    <dbReference type="NCBI Taxonomy" id="519541"/>
    <lineage>
        <taxon>Eukaryota</taxon>
        <taxon>Metazoa</taxon>
        <taxon>Porifera</taxon>
        <taxon>Demospongiae</taxon>
        <taxon>Heteroscleromorpha</taxon>
        <taxon>Tetractinellida</taxon>
        <taxon>Astrophorina</taxon>
        <taxon>Geodiidae</taxon>
        <taxon>Geodia</taxon>
    </lineage>
</organism>
<comment type="caution">
    <text evidence="4">The sequence shown here is derived from an EMBL/GenBank/DDBJ whole genome shotgun (WGS) entry which is preliminary data.</text>
</comment>
<dbReference type="SUPFAM" id="SSF51338">
    <property type="entry name" value="Composite domain of metallo-dependent hydrolases"/>
    <property type="match status" value="1"/>
</dbReference>
<dbReference type="AlphaFoldDB" id="A0AA35TGM0"/>
<dbReference type="InterPro" id="IPR027417">
    <property type="entry name" value="P-loop_NTPase"/>
</dbReference>
<accession>A0AA35TGM0</accession>
<dbReference type="SUPFAM" id="SSF51556">
    <property type="entry name" value="Metallo-dependent hydrolases"/>
    <property type="match status" value="1"/>
</dbReference>
<protein>
    <submittedName>
        <fullName evidence="4">D-aminoacylase</fullName>
    </submittedName>
</protein>
<evidence type="ECO:0000313" key="4">
    <source>
        <dbReference type="EMBL" id="CAI8047161.1"/>
    </source>
</evidence>
<evidence type="ECO:0000256" key="2">
    <source>
        <dbReference type="ARBA" id="ARBA00022840"/>
    </source>
</evidence>
<gene>
    <name evidence="4" type="ORF">GBAR_LOCUS26059</name>
</gene>
<dbReference type="Proteomes" id="UP001174909">
    <property type="component" value="Unassembled WGS sequence"/>
</dbReference>
<dbReference type="InterPro" id="IPR032466">
    <property type="entry name" value="Metal_Hydrolase"/>
</dbReference>
<evidence type="ECO:0000259" key="3">
    <source>
        <dbReference type="PROSITE" id="PS50893"/>
    </source>
</evidence>
<sequence>MGRVPPLSCATRRVYGSRALARPLGIGHDPGAGRRRPRGSFVLRKTKFTFAALLFTASGCGDRYDRILVGGEVYDGRGNPPQVADIGINADRIAAIGDLSAASAGQRTEVSGFAVVPGLVDIHSHAGVTTAVGGPDGGSPLPVGAWLDRFEAEGSAINMGLLVGHGAVRREVVGMEDRAPTEAELDAMRDLVDAAMREGAFGLSTGLKLLPGAFAETEEVIALARVAAGYGGVHISHLREEGLALLDAVRETIRIGEEGGLPTQLTHHKVVGAPMWGQSEASLALVDEAVARGVDVTIDQYPYTASSTFLTILFPAWSLAGGAEALAGRLGDHGDPGDRERIRLAVRENLEVDRGGGSPDNVVIADCEWDPSLEGKSLGDILRERGLAATTDAGATLALELQEKGGPGWVPGETRDAHLRHDHEANREDTPVFAVRDLSIPNLPPLAFEVPPAGVLAISGPSGSGKTLLLRALADLDPHGGELSWSGKSCEAIPAPEWRRQVGLLPAEPRFWHGTVGAHFPAEANALGEEFAALRLDPKIRSADPMLLSTGERSRLALLRLLLRAPEVLLLDEPTANLDQDNRKLVIGRIDRYRREHGAPVLWVSHLAEVVAAADRVLVLPEGKVRSPSIQRPVAQESSS</sequence>
<dbReference type="EMBL" id="CASHTH010003616">
    <property type="protein sequence ID" value="CAI8047161.1"/>
    <property type="molecule type" value="Genomic_DNA"/>
</dbReference>
<dbReference type="PANTHER" id="PTHR43119">
    <property type="entry name" value="ABC TRANSPORT PROTEIN ATP-BINDING COMPONENT-RELATED"/>
    <property type="match status" value="1"/>
</dbReference>
<dbReference type="GO" id="GO:0016887">
    <property type="term" value="F:ATP hydrolysis activity"/>
    <property type="evidence" value="ECO:0007669"/>
    <property type="project" value="InterPro"/>
</dbReference>
<evidence type="ECO:0000256" key="1">
    <source>
        <dbReference type="ARBA" id="ARBA00022741"/>
    </source>
</evidence>
<dbReference type="InterPro" id="IPR011059">
    <property type="entry name" value="Metal-dep_hydrolase_composite"/>
</dbReference>